<dbReference type="InterPro" id="IPR015422">
    <property type="entry name" value="PyrdxlP-dep_Trfase_small"/>
</dbReference>
<comment type="subunit">
    <text evidence="4 9">Homodimer.</text>
</comment>
<comment type="catalytic activity">
    <reaction evidence="8 9">
        <text>6-carboxyhexanoyl-[ACP] + L-alanine + H(+) = (8S)-8-amino-7-oxononanoate + holo-[ACP] + CO2</text>
        <dbReference type="Rhea" id="RHEA:42288"/>
        <dbReference type="Rhea" id="RHEA-COMP:9685"/>
        <dbReference type="Rhea" id="RHEA-COMP:9955"/>
        <dbReference type="ChEBI" id="CHEBI:15378"/>
        <dbReference type="ChEBI" id="CHEBI:16526"/>
        <dbReference type="ChEBI" id="CHEBI:57972"/>
        <dbReference type="ChEBI" id="CHEBI:64479"/>
        <dbReference type="ChEBI" id="CHEBI:78846"/>
        <dbReference type="ChEBI" id="CHEBI:149468"/>
        <dbReference type="EC" id="2.3.1.47"/>
    </reaction>
</comment>
<dbReference type="EMBL" id="JBHLUX010000035">
    <property type="protein sequence ID" value="MFC0471534.1"/>
    <property type="molecule type" value="Genomic_DNA"/>
</dbReference>
<keyword evidence="6" id="KW-0093">Biotin biosynthesis</keyword>
<evidence type="ECO:0000313" key="12">
    <source>
        <dbReference type="Proteomes" id="UP001589838"/>
    </source>
</evidence>
<dbReference type="EC" id="2.3.1.47" evidence="9"/>
<evidence type="ECO:0000256" key="2">
    <source>
        <dbReference type="ARBA" id="ARBA00004746"/>
    </source>
</evidence>
<dbReference type="InterPro" id="IPR050087">
    <property type="entry name" value="AON_synthase_class-II"/>
</dbReference>
<dbReference type="InterPro" id="IPR004723">
    <property type="entry name" value="AONS_Archaea/Proteobacteria"/>
</dbReference>
<evidence type="ECO:0000256" key="5">
    <source>
        <dbReference type="ARBA" id="ARBA00022679"/>
    </source>
</evidence>
<dbReference type="InterPro" id="IPR001917">
    <property type="entry name" value="Aminotrans_II_pyridoxalP_BS"/>
</dbReference>
<dbReference type="InterPro" id="IPR015421">
    <property type="entry name" value="PyrdxlP-dep_Trfase_major"/>
</dbReference>
<sequence length="392" mass="43728">MYTTFNSWLAERVIDIKENNLYRELNVMNSWPKPKVDMNGKKKIVFSSNNYLGLATDERLINAAESTGRKFGVGSSGSRLTTGNSSWHEKLEDRIASFKQTEASLLFSSGYLANVGVLSSLPESEDIILSDELNHASIIDGCRLSKAKTIIYKHVDLQDLENKLKETKIYDRRFIVTDSVFSMDGNIAPLDKIIALAKAYHAYVIVDDAHGTGILGENGRGACEYFGVKPDVVIGTLSKAIGTEGGFVAGSYILQDFLINQARTFIFQTAIPPSVCAASYEAINIIEVDQRMRESLMLKVNIIRNRLQALGYKVKGNKTPIIPVIIGEAKKALWFSNKLKEHDIFAPAIRPPTVKEGESRIRLTVTAEHSYDDIDRLIQAFETIRKEQEVTK</sequence>
<organism evidence="11 12">
    <name type="scientific">Halalkalibacter kiskunsagensis</name>
    <dbReference type="NCBI Taxonomy" id="1548599"/>
    <lineage>
        <taxon>Bacteria</taxon>
        <taxon>Bacillati</taxon>
        <taxon>Bacillota</taxon>
        <taxon>Bacilli</taxon>
        <taxon>Bacillales</taxon>
        <taxon>Bacillaceae</taxon>
        <taxon>Halalkalibacter</taxon>
    </lineage>
</organism>
<proteinExistence type="inferred from homology"/>
<gene>
    <name evidence="11" type="primary">bioF</name>
    <name evidence="11" type="ORF">ACFFHM_13785</name>
</gene>
<dbReference type="CDD" id="cd06454">
    <property type="entry name" value="KBL_like"/>
    <property type="match status" value="1"/>
</dbReference>
<evidence type="ECO:0000256" key="1">
    <source>
        <dbReference type="ARBA" id="ARBA00001933"/>
    </source>
</evidence>
<dbReference type="Gene3D" id="3.40.640.10">
    <property type="entry name" value="Type I PLP-dependent aspartate aminotransferase-like (Major domain)"/>
    <property type="match status" value="1"/>
</dbReference>
<evidence type="ECO:0000256" key="4">
    <source>
        <dbReference type="ARBA" id="ARBA00011738"/>
    </source>
</evidence>
<dbReference type="PANTHER" id="PTHR13693:SF3">
    <property type="entry name" value="LD36009P"/>
    <property type="match status" value="1"/>
</dbReference>
<reference evidence="11 12" key="1">
    <citation type="submission" date="2024-09" db="EMBL/GenBank/DDBJ databases">
        <authorList>
            <person name="Sun Q."/>
            <person name="Mori K."/>
        </authorList>
    </citation>
    <scope>NUCLEOTIDE SEQUENCE [LARGE SCALE GENOMIC DNA]</scope>
    <source>
        <strain evidence="11 12">NCAIM B.02610</strain>
    </source>
</reference>
<feature type="domain" description="Aminotransferase class I/classII large" evidence="10">
    <location>
        <begin position="41"/>
        <end position="381"/>
    </location>
</feature>
<dbReference type="InterPro" id="IPR015424">
    <property type="entry name" value="PyrdxlP-dep_Trfase"/>
</dbReference>
<dbReference type="Proteomes" id="UP001589838">
    <property type="component" value="Unassembled WGS sequence"/>
</dbReference>
<dbReference type="PROSITE" id="PS00599">
    <property type="entry name" value="AA_TRANSFER_CLASS_2"/>
    <property type="match status" value="1"/>
</dbReference>
<evidence type="ECO:0000259" key="10">
    <source>
        <dbReference type="Pfam" id="PF00155"/>
    </source>
</evidence>
<dbReference type="Gene3D" id="3.90.1150.10">
    <property type="entry name" value="Aspartate Aminotransferase, domain 1"/>
    <property type="match status" value="1"/>
</dbReference>
<dbReference type="NCBIfam" id="TIGR00858">
    <property type="entry name" value="bioF"/>
    <property type="match status" value="1"/>
</dbReference>
<name>A0ABV6KDZ2_9BACI</name>
<evidence type="ECO:0000256" key="3">
    <source>
        <dbReference type="ARBA" id="ARBA00010008"/>
    </source>
</evidence>
<evidence type="ECO:0000313" key="11">
    <source>
        <dbReference type="EMBL" id="MFC0471534.1"/>
    </source>
</evidence>
<comment type="function">
    <text evidence="9">Catalyzes the decarboxylative condensation of pimeloyl-[acyl-carrier protein] and L-alanine to produce 8-amino-7-oxononanoate (AON), [acyl-carrier protein], and carbon dioxide.</text>
</comment>
<comment type="similarity">
    <text evidence="3 9">Belongs to the class-II pyridoxal-phosphate-dependent aminotransferase family. BioF subfamily.</text>
</comment>
<comment type="caution">
    <text evidence="11">The sequence shown here is derived from an EMBL/GenBank/DDBJ whole genome shotgun (WGS) entry which is preliminary data.</text>
</comment>
<accession>A0ABV6KDZ2</accession>
<evidence type="ECO:0000256" key="8">
    <source>
        <dbReference type="ARBA" id="ARBA00047715"/>
    </source>
</evidence>
<dbReference type="PANTHER" id="PTHR13693">
    <property type="entry name" value="CLASS II AMINOTRANSFERASE/8-AMINO-7-OXONONANOATE SYNTHASE"/>
    <property type="match status" value="1"/>
</dbReference>
<keyword evidence="5 9" id="KW-0808">Transferase</keyword>
<protein>
    <recommendedName>
        <fullName evidence="9">8-amino-7-ketopelargonate synthase</fullName>
        <ecNumber evidence="9">2.3.1.47</ecNumber>
    </recommendedName>
</protein>
<comment type="pathway">
    <text evidence="2 9">Cofactor biosynthesis; biotin biosynthesis.</text>
</comment>
<dbReference type="GO" id="GO:0008710">
    <property type="term" value="F:8-amino-7-oxononanoate synthase activity"/>
    <property type="evidence" value="ECO:0007669"/>
    <property type="project" value="UniProtKB-EC"/>
</dbReference>
<dbReference type="InterPro" id="IPR004839">
    <property type="entry name" value="Aminotransferase_I/II_large"/>
</dbReference>
<dbReference type="Pfam" id="PF00155">
    <property type="entry name" value="Aminotran_1_2"/>
    <property type="match status" value="1"/>
</dbReference>
<dbReference type="SUPFAM" id="SSF53383">
    <property type="entry name" value="PLP-dependent transferases"/>
    <property type="match status" value="1"/>
</dbReference>
<evidence type="ECO:0000256" key="6">
    <source>
        <dbReference type="ARBA" id="ARBA00022756"/>
    </source>
</evidence>
<keyword evidence="7 9" id="KW-0663">Pyridoxal phosphate</keyword>
<keyword evidence="12" id="KW-1185">Reference proteome</keyword>
<evidence type="ECO:0000256" key="7">
    <source>
        <dbReference type="ARBA" id="ARBA00022898"/>
    </source>
</evidence>
<keyword evidence="11" id="KW-0012">Acyltransferase</keyword>
<comment type="cofactor">
    <cofactor evidence="1 9">
        <name>pyridoxal 5'-phosphate</name>
        <dbReference type="ChEBI" id="CHEBI:597326"/>
    </cofactor>
</comment>
<evidence type="ECO:0000256" key="9">
    <source>
        <dbReference type="RuleBase" id="RU003693"/>
    </source>
</evidence>
<dbReference type="RefSeq" id="WP_335962082.1">
    <property type="nucleotide sequence ID" value="NZ_JAXBLX010000024.1"/>
</dbReference>